<gene>
    <name evidence="1" type="ORF">F4X14_10965</name>
</gene>
<dbReference type="InterPro" id="IPR014942">
    <property type="entry name" value="AbiEii"/>
</dbReference>
<comment type="caution">
    <text evidence="1">The sequence shown here is derived from an EMBL/GenBank/DDBJ whole genome shotgun (WGS) entry which is preliminary data.</text>
</comment>
<sequence>MISRADIDDRVRLWGLREDVVEKDYVLGWVLWGIGTDPQLHRTWVFKGGTCLKKCYIETYRFSEDLDFTVVEHGPIEQGEVLEAISRVLDRVNQESGIDFSLRTPAYRDRPSSRSAEMRVYYRGPRNTPGPARIKFDLTKDEIIARPSVLRPISHDYPDALPVPGQVRCYSFEEVFAEKLRAMGERSRPRDLYDIVNLFRRPDFRPHADLVLEILNQKCVFKGISVPSVENIRESPMFEELKSEWANMLAHQLRALPTFDHFWAEVPRIFAWLNGDELDEDLEPWPLAAGEEFWTPPPTSWTGLGSLLEPVRFAAVNHLLVYLGYRGQHRLIEPYSLRQTRDGHVLLHAIRADSGENRAYRVDRIESVDVTTHPFTPRFVVEFPPSGTVPAPS</sequence>
<protein>
    <submittedName>
        <fullName evidence="1">WYL domain-containing protein</fullName>
    </submittedName>
</protein>
<dbReference type="Gene3D" id="3.10.450.620">
    <property type="entry name" value="JHP933, nucleotidyltransferase-like core domain"/>
    <property type="match status" value="1"/>
</dbReference>
<organism evidence="1">
    <name type="scientific">Caldilineaceae bacterium SB0661_bin_32</name>
    <dbReference type="NCBI Taxonomy" id="2605255"/>
    <lineage>
        <taxon>Bacteria</taxon>
        <taxon>Bacillati</taxon>
        <taxon>Chloroflexota</taxon>
        <taxon>Caldilineae</taxon>
        <taxon>Caldilineales</taxon>
        <taxon>Caldilineaceae</taxon>
    </lineage>
</organism>
<dbReference type="PROSITE" id="PS52050">
    <property type="entry name" value="WYL"/>
    <property type="match status" value="1"/>
</dbReference>
<accession>A0A6B1D6C4</accession>
<name>A0A6B1D6C4_9CHLR</name>
<dbReference type="AlphaFoldDB" id="A0A6B1D6C4"/>
<dbReference type="Pfam" id="PF08843">
    <property type="entry name" value="AbiEii"/>
    <property type="match status" value="1"/>
</dbReference>
<reference evidence="1" key="1">
    <citation type="submission" date="2019-09" db="EMBL/GenBank/DDBJ databases">
        <title>Characterisation of the sponge microbiome using genome-centric metagenomics.</title>
        <authorList>
            <person name="Engelberts J.P."/>
            <person name="Robbins S.J."/>
            <person name="De Goeij J.M."/>
            <person name="Aranda M."/>
            <person name="Bell S.C."/>
            <person name="Webster N.S."/>
        </authorList>
    </citation>
    <scope>NUCLEOTIDE SEQUENCE</scope>
    <source>
        <strain evidence="1">SB0661_bin_32</strain>
    </source>
</reference>
<proteinExistence type="predicted"/>
<evidence type="ECO:0000313" key="1">
    <source>
        <dbReference type="EMBL" id="MYC95481.1"/>
    </source>
</evidence>
<dbReference type="EMBL" id="VXMH01000056">
    <property type="protein sequence ID" value="MYC95481.1"/>
    <property type="molecule type" value="Genomic_DNA"/>
</dbReference>